<dbReference type="SUPFAM" id="SSF109604">
    <property type="entry name" value="HD-domain/PDEase-like"/>
    <property type="match status" value="1"/>
</dbReference>
<feature type="domain" description="HD-GYP" evidence="1">
    <location>
        <begin position="147"/>
        <end position="346"/>
    </location>
</feature>
<proteinExistence type="predicted"/>
<sequence>MENTTLSQFFDFEVHFKEFIKRNSYFTNVASAYFAIFNDNTTRINYKYKYNFSDVLTASLIKSMISDSEIVEKNHISEIRKCNNPPFECGKNVYMINAINPASNRTDILGSLIVCSDIPPSYSCENSVFNLPYFLQIVYHIETVLSNYEKIYYIVDTFTEVMASKDTIMPYHMTGVANNCIELSIFLGLEPIDQTLLYFSALLHDIGKLFIPEAIINKEEELTDDELNIFKIHARKSEEMLKTILHGMTLFEDIPKIVRHHHENYDGSGYPDGLSGEGIPYLSRVLKVADAVDKISSKNAYKTRGVVDSIIKELKINSGKVYDPALAKAMIKILVTENENLIEENTGNTIYIPQCSFSFSYMEKTNIKSLTGNLILRGNSGTFVIHDYDNKIYSINAMLNSTISFFKNGEIFEYKVLVKKIEDGRLYLDNIRFLPTDTTFSMVWNNSAILYNKELNKKNRVDIIKLGGDAVIFTVDKNSDLARELLDNIKGEFQIHIKESIDEIELDTTLNIKIVKYYLGYGYTFICRYLNIQSGQKDLILRLLFRKQMENRKWKTKLLVD</sequence>
<evidence type="ECO:0000313" key="2">
    <source>
        <dbReference type="EMBL" id="SKB55009.1"/>
    </source>
</evidence>
<organism evidence="2 3">
    <name type="scientific">Acetoanaerobium noterae</name>
    <dbReference type="NCBI Taxonomy" id="745369"/>
    <lineage>
        <taxon>Bacteria</taxon>
        <taxon>Bacillati</taxon>
        <taxon>Bacillota</taxon>
        <taxon>Clostridia</taxon>
        <taxon>Peptostreptococcales</taxon>
        <taxon>Filifactoraceae</taxon>
        <taxon>Acetoanaerobium</taxon>
    </lineage>
</organism>
<accession>A0A1T5C6P5</accession>
<gene>
    <name evidence="2" type="ORF">SAMN02745120_2047</name>
</gene>
<dbReference type="EMBL" id="FUYN01000004">
    <property type="protein sequence ID" value="SKB55009.1"/>
    <property type="molecule type" value="Genomic_DNA"/>
</dbReference>
<name>A0A1T5C6P5_9FIRM</name>
<reference evidence="3" key="1">
    <citation type="submission" date="2017-02" db="EMBL/GenBank/DDBJ databases">
        <authorList>
            <person name="Varghese N."/>
            <person name="Submissions S."/>
        </authorList>
    </citation>
    <scope>NUCLEOTIDE SEQUENCE [LARGE SCALE GENOMIC DNA]</scope>
    <source>
        <strain evidence="3">ATCC 35199</strain>
    </source>
</reference>
<dbReference type="Proteomes" id="UP000243406">
    <property type="component" value="Unassembled WGS sequence"/>
</dbReference>
<dbReference type="CDD" id="cd00077">
    <property type="entry name" value="HDc"/>
    <property type="match status" value="1"/>
</dbReference>
<evidence type="ECO:0000313" key="3">
    <source>
        <dbReference type="Proteomes" id="UP000243406"/>
    </source>
</evidence>
<dbReference type="OrthoDB" id="9804747at2"/>
<dbReference type="AlphaFoldDB" id="A0A1T5C6P5"/>
<dbReference type="InterPro" id="IPR037522">
    <property type="entry name" value="HD_GYP_dom"/>
</dbReference>
<dbReference type="PROSITE" id="PS51832">
    <property type="entry name" value="HD_GYP"/>
    <property type="match status" value="1"/>
</dbReference>
<dbReference type="Gene3D" id="1.10.3210.10">
    <property type="entry name" value="Hypothetical protein af1432"/>
    <property type="match status" value="1"/>
</dbReference>
<protein>
    <submittedName>
        <fullName evidence="2">HD domain-containing protein</fullName>
    </submittedName>
</protein>
<keyword evidence="3" id="KW-1185">Reference proteome</keyword>
<dbReference type="Pfam" id="PF13487">
    <property type="entry name" value="HD_5"/>
    <property type="match status" value="1"/>
</dbReference>
<dbReference type="PANTHER" id="PTHR43155">
    <property type="entry name" value="CYCLIC DI-GMP PHOSPHODIESTERASE PA4108-RELATED"/>
    <property type="match status" value="1"/>
</dbReference>
<dbReference type="RefSeq" id="WP_079589837.1">
    <property type="nucleotide sequence ID" value="NZ_FUYN01000004.1"/>
</dbReference>
<evidence type="ECO:0000259" key="1">
    <source>
        <dbReference type="PROSITE" id="PS51832"/>
    </source>
</evidence>
<dbReference type="InterPro" id="IPR003607">
    <property type="entry name" value="HD/PDEase_dom"/>
</dbReference>